<dbReference type="InterPro" id="IPR029475">
    <property type="entry name" value="DUF6807"/>
</dbReference>
<dbReference type="EMBL" id="BSDI01000043">
    <property type="protein sequence ID" value="GLI01367.1"/>
    <property type="molecule type" value="Genomic_DNA"/>
</dbReference>
<name>A0ABQ5R3K2_9ACTN</name>
<organism evidence="1 2">
    <name type="scientific">Phytohabitans aurantiacus</name>
    <dbReference type="NCBI Taxonomy" id="3016789"/>
    <lineage>
        <taxon>Bacteria</taxon>
        <taxon>Bacillati</taxon>
        <taxon>Actinomycetota</taxon>
        <taxon>Actinomycetes</taxon>
        <taxon>Micromonosporales</taxon>
        <taxon>Micromonosporaceae</taxon>
    </lineage>
</organism>
<evidence type="ECO:0000313" key="1">
    <source>
        <dbReference type="EMBL" id="GLI01367.1"/>
    </source>
</evidence>
<sequence length="263" mass="28923">MTELLVAGQTVAEYVLEPDIDPKLSPRPYLHPVRTLGGVTVTDVFPEDHRWHLGAGLAVQDVSGTNIWGGRTYVRDAGYTWLEDHGRMVHDGWIERTDSKLAHRLRWLDPAGETLLNEERVIEAAPAPQGWTLDFGFTLTAPEGRDIALGSPATNGRPGNAGYGGFFWRLPLGTPEVFTATVDGEEKTHGSVEPWVGVRGSQYTLVFSGIADDDHWFVRVSGYPGVCAALAWDRPLVVPAGTTLRRRYRVLVADGVLEPETIQ</sequence>
<dbReference type="RefSeq" id="WP_281902334.1">
    <property type="nucleotide sequence ID" value="NZ_BSDI01000043.1"/>
</dbReference>
<protein>
    <submittedName>
        <fullName evidence="1">Oxidoreductase</fullName>
    </submittedName>
</protein>
<comment type="caution">
    <text evidence="1">The sequence shown here is derived from an EMBL/GenBank/DDBJ whole genome shotgun (WGS) entry which is preliminary data.</text>
</comment>
<reference evidence="1" key="1">
    <citation type="submission" date="2022-12" db="EMBL/GenBank/DDBJ databases">
        <title>New Phytohabitans aurantiacus sp. RD004123 nov., an actinomycete isolated from soil.</title>
        <authorList>
            <person name="Triningsih D.W."/>
            <person name="Harunari E."/>
            <person name="Igarashi Y."/>
        </authorList>
    </citation>
    <scope>NUCLEOTIDE SEQUENCE</scope>
    <source>
        <strain evidence="1">RD004123</strain>
    </source>
</reference>
<gene>
    <name evidence="1" type="ORF">Pa4123_66430</name>
</gene>
<dbReference type="Proteomes" id="UP001144280">
    <property type="component" value="Unassembled WGS sequence"/>
</dbReference>
<accession>A0ABQ5R3K2</accession>
<keyword evidence="2" id="KW-1185">Reference proteome</keyword>
<proteinExistence type="predicted"/>
<evidence type="ECO:0000313" key="2">
    <source>
        <dbReference type="Proteomes" id="UP001144280"/>
    </source>
</evidence>
<dbReference type="Pfam" id="PF14100">
    <property type="entry name" value="DUF6807"/>
    <property type="match status" value="1"/>
</dbReference>